<dbReference type="PANTHER" id="PTHR23004">
    <property type="entry name" value="DOUBLECORTIN DOMAIN CONTAINING 2"/>
    <property type="match status" value="1"/>
</dbReference>
<gene>
    <name evidence="1" type="ORF">GGD89_001216</name>
</gene>
<dbReference type="InterPro" id="IPR010323">
    <property type="entry name" value="DUF924"/>
</dbReference>
<dbReference type="Pfam" id="PF06041">
    <property type="entry name" value="DUF924"/>
    <property type="match status" value="1"/>
</dbReference>
<accession>A0A7W6W975</accession>
<dbReference type="PANTHER" id="PTHR23004:SF7">
    <property type="entry name" value="DUF924-DOMAIN-CONTAINING PROTEIN"/>
    <property type="match status" value="1"/>
</dbReference>
<dbReference type="EMBL" id="JACIGK010000007">
    <property type="protein sequence ID" value="MBB4265594.1"/>
    <property type="molecule type" value="Genomic_DNA"/>
</dbReference>
<evidence type="ECO:0000313" key="1">
    <source>
        <dbReference type="EMBL" id="MBB4265594.1"/>
    </source>
</evidence>
<name>A0A7W6W975_9PROT</name>
<dbReference type="InterPro" id="IPR011990">
    <property type="entry name" value="TPR-like_helical_dom_sf"/>
</dbReference>
<reference evidence="1 2" key="1">
    <citation type="submission" date="2020-08" db="EMBL/GenBank/DDBJ databases">
        <title>Genome sequencing of Purple Non-Sulfur Bacteria from various extreme environments.</title>
        <authorList>
            <person name="Mayer M."/>
        </authorList>
    </citation>
    <scope>NUCLEOTIDE SEQUENCE [LARGE SCALE GENOMIC DNA]</scope>
    <source>
        <strain evidence="1 2">JA131</strain>
    </source>
</reference>
<dbReference type="SUPFAM" id="SSF48452">
    <property type="entry name" value="TPR-like"/>
    <property type="match status" value="1"/>
</dbReference>
<evidence type="ECO:0000313" key="2">
    <source>
        <dbReference type="Proteomes" id="UP000554286"/>
    </source>
</evidence>
<comment type="caution">
    <text evidence="1">The sequence shown here is derived from an EMBL/GenBank/DDBJ whole genome shotgun (WGS) entry which is preliminary data.</text>
</comment>
<sequence>MSPTPSDAATVPAVLAFWFGAPESPEHGSFRDVWFKPSATFDAEVRARFADAHARAAQGDLNPWAETPRGALALVLLLDQVPRNIFRGTPAAFATDARALAVATQALRDGHDGALAPLDRLFLYMPFQHAEDLVEQERSLALYERLGIEAAQKSAHRHHEIIARFGRFPHRNAILGRETTEAERAFLLEPNSSF</sequence>
<keyword evidence="2" id="KW-1185">Reference proteome</keyword>
<dbReference type="RefSeq" id="WP_184043219.1">
    <property type="nucleotide sequence ID" value="NZ_JACIGK010000007.1"/>
</dbReference>
<protein>
    <submittedName>
        <fullName evidence="1">Uncharacterized protein (DUF924 family)</fullName>
    </submittedName>
</protein>
<dbReference type="AlphaFoldDB" id="A0A7W6W975"/>
<dbReference type="Gene3D" id="1.20.58.320">
    <property type="entry name" value="TPR-like"/>
    <property type="match status" value="1"/>
</dbReference>
<organism evidence="1 2">
    <name type="scientific">Roseospira visakhapatnamensis</name>
    <dbReference type="NCBI Taxonomy" id="390880"/>
    <lineage>
        <taxon>Bacteria</taxon>
        <taxon>Pseudomonadati</taxon>
        <taxon>Pseudomonadota</taxon>
        <taxon>Alphaproteobacteria</taxon>
        <taxon>Rhodospirillales</taxon>
        <taxon>Rhodospirillaceae</taxon>
        <taxon>Roseospira</taxon>
    </lineage>
</organism>
<proteinExistence type="predicted"/>
<dbReference type="Gene3D" id="1.25.40.10">
    <property type="entry name" value="Tetratricopeptide repeat domain"/>
    <property type="match status" value="1"/>
</dbReference>
<dbReference type="Proteomes" id="UP000554286">
    <property type="component" value="Unassembled WGS sequence"/>
</dbReference>